<name>A0A0A9GCI2_ARUDO</name>
<accession>A0A0A9GCI2</accession>
<protein>
    <submittedName>
        <fullName evidence="1">Uncharacterized protein</fullName>
    </submittedName>
</protein>
<dbReference type="EMBL" id="GBRH01179503">
    <property type="protein sequence ID" value="JAE18393.1"/>
    <property type="molecule type" value="Transcribed_RNA"/>
</dbReference>
<evidence type="ECO:0000313" key="1">
    <source>
        <dbReference type="EMBL" id="JAE18393.1"/>
    </source>
</evidence>
<dbReference type="AlphaFoldDB" id="A0A0A9GCI2"/>
<reference evidence="1" key="1">
    <citation type="submission" date="2014-09" db="EMBL/GenBank/DDBJ databases">
        <authorList>
            <person name="Magalhaes I.L.F."/>
            <person name="Oliveira U."/>
            <person name="Santos F.R."/>
            <person name="Vidigal T.H.D.A."/>
            <person name="Brescovit A.D."/>
            <person name="Santos A.J."/>
        </authorList>
    </citation>
    <scope>NUCLEOTIDE SEQUENCE</scope>
    <source>
        <tissue evidence="1">Shoot tissue taken approximately 20 cm above the soil surface</tissue>
    </source>
</reference>
<sequence>MCMTRHPFTQNLICTIDSNSVCAFLYHLNEKKLLV</sequence>
<reference evidence="1" key="2">
    <citation type="journal article" date="2015" name="Data Brief">
        <title>Shoot transcriptome of the giant reed, Arundo donax.</title>
        <authorList>
            <person name="Barrero R.A."/>
            <person name="Guerrero F.D."/>
            <person name="Moolhuijzen P."/>
            <person name="Goolsby J.A."/>
            <person name="Tidwell J."/>
            <person name="Bellgard S.E."/>
            <person name="Bellgard M.I."/>
        </authorList>
    </citation>
    <scope>NUCLEOTIDE SEQUENCE</scope>
    <source>
        <tissue evidence="1">Shoot tissue taken approximately 20 cm above the soil surface</tissue>
    </source>
</reference>
<proteinExistence type="predicted"/>
<organism evidence="1">
    <name type="scientific">Arundo donax</name>
    <name type="common">Giant reed</name>
    <name type="synonym">Donax arundinaceus</name>
    <dbReference type="NCBI Taxonomy" id="35708"/>
    <lineage>
        <taxon>Eukaryota</taxon>
        <taxon>Viridiplantae</taxon>
        <taxon>Streptophyta</taxon>
        <taxon>Embryophyta</taxon>
        <taxon>Tracheophyta</taxon>
        <taxon>Spermatophyta</taxon>
        <taxon>Magnoliopsida</taxon>
        <taxon>Liliopsida</taxon>
        <taxon>Poales</taxon>
        <taxon>Poaceae</taxon>
        <taxon>PACMAD clade</taxon>
        <taxon>Arundinoideae</taxon>
        <taxon>Arundineae</taxon>
        <taxon>Arundo</taxon>
    </lineage>
</organism>